<dbReference type="Proteomes" id="UP000225448">
    <property type="component" value="Segment"/>
</dbReference>
<dbReference type="EMBL" id="MF042360">
    <property type="protein sequence ID" value="ARV76654.1"/>
    <property type="molecule type" value="Genomic_DNA"/>
</dbReference>
<keyword evidence="2" id="KW-1185">Reference proteome</keyword>
<accession>A0A1Y0SVR1</accession>
<sequence length="100" mass="11350">MFTKSNDPALEMFVVLGDWFKQFHSDKTVHLSMTIDSAALVLQDRPCSISMNFNYNGDKVVIHTFHWITDGSACTVGARKEFRLNDLPSIEDHVIATFDL</sequence>
<organism evidence="1 2">
    <name type="scientific">Pseudomonas phage Phabio</name>
    <dbReference type="NCBI Taxonomy" id="2006668"/>
    <lineage>
        <taxon>Viruses</taxon>
        <taxon>Duplodnaviria</taxon>
        <taxon>Heunggongvirae</taxon>
        <taxon>Uroviricota</taxon>
        <taxon>Caudoviricetes</taxon>
        <taxon>Chimalliviridae</taxon>
        <taxon>Phabiovirus</taxon>
        <taxon>Phabiovirus phabio</taxon>
    </lineage>
</organism>
<evidence type="ECO:0000313" key="1">
    <source>
        <dbReference type="EMBL" id="ARV76654.1"/>
    </source>
</evidence>
<proteinExistence type="predicted"/>
<reference evidence="1 2" key="1">
    <citation type="submission" date="2017-05" db="EMBL/GenBank/DDBJ databases">
        <authorList>
            <person name="Song R."/>
            <person name="Chenine A.L."/>
            <person name="Ruprecht R.M."/>
        </authorList>
    </citation>
    <scope>NUCLEOTIDE SEQUENCE [LARGE SCALE GENOMIC DNA]</scope>
</reference>
<gene>
    <name evidence="1" type="ORF">PHABIO_23</name>
</gene>
<name>A0A1Y0SVR1_9CAUD</name>
<protein>
    <submittedName>
        <fullName evidence="1">Uncharacterized protein</fullName>
    </submittedName>
</protein>
<evidence type="ECO:0000313" key="2">
    <source>
        <dbReference type="Proteomes" id="UP000225448"/>
    </source>
</evidence>